<dbReference type="AlphaFoldDB" id="A0A5K7S535"/>
<proteinExistence type="predicted"/>
<sequence>MPVVRFRYKGGNYFLSEVIEKEILKSQINRYNFFIRIIACQFLKN</sequence>
<keyword evidence="2" id="KW-1185">Reference proteome</keyword>
<organism evidence="1 2">
    <name type="scientific">Aquipluma nitroreducens</name>
    <dbReference type="NCBI Taxonomy" id="2010828"/>
    <lineage>
        <taxon>Bacteria</taxon>
        <taxon>Pseudomonadati</taxon>
        <taxon>Bacteroidota</taxon>
        <taxon>Bacteroidia</taxon>
        <taxon>Marinilabiliales</taxon>
        <taxon>Prolixibacteraceae</taxon>
        <taxon>Aquipluma</taxon>
    </lineage>
</organism>
<dbReference type="EMBL" id="AP018694">
    <property type="protein sequence ID" value="BBE16636.1"/>
    <property type="molecule type" value="Genomic_DNA"/>
</dbReference>
<name>A0A5K7S535_9BACT</name>
<protein>
    <submittedName>
        <fullName evidence="1">Uncharacterized protein</fullName>
    </submittedName>
</protein>
<gene>
    <name evidence="1" type="ORF">AQPE_0776</name>
</gene>
<evidence type="ECO:0000313" key="1">
    <source>
        <dbReference type="EMBL" id="BBE16636.1"/>
    </source>
</evidence>
<dbReference type="KEGG" id="anf:AQPE_0776"/>
<dbReference type="Proteomes" id="UP001193389">
    <property type="component" value="Chromosome"/>
</dbReference>
<reference evidence="1" key="1">
    <citation type="journal article" date="2020" name="Int. J. Syst. Evol. Microbiol.">
        <title>Aquipluma nitroreducens gen. nov. sp. nov., a novel facultatively anaerobic bacterium isolated from a freshwater lake.</title>
        <authorList>
            <person name="Watanabe M."/>
            <person name="Kojima H."/>
            <person name="Fukui M."/>
        </authorList>
    </citation>
    <scope>NUCLEOTIDE SEQUENCE</scope>
    <source>
        <strain evidence="1">MeG22</strain>
    </source>
</reference>
<evidence type="ECO:0000313" key="2">
    <source>
        <dbReference type="Proteomes" id="UP001193389"/>
    </source>
</evidence>
<accession>A0A5K7S535</accession>